<evidence type="ECO:0000313" key="2">
    <source>
        <dbReference type="EMBL" id="ABC82620.1"/>
    </source>
</evidence>
<keyword evidence="1" id="KW-0812">Transmembrane</keyword>
<accession>Q2ILU1</accession>
<dbReference type="EMBL" id="CP000251">
    <property type="protein sequence ID" value="ABC82620.1"/>
    <property type="molecule type" value="Genomic_DNA"/>
</dbReference>
<evidence type="ECO:0000256" key="1">
    <source>
        <dbReference type="SAM" id="Phobius"/>
    </source>
</evidence>
<keyword evidence="1" id="KW-0472">Membrane</keyword>
<feature type="transmembrane region" description="Helical" evidence="1">
    <location>
        <begin position="36"/>
        <end position="55"/>
    </location>
</feature>
<dbReference type="eggNOG" id="COG4392">
    <property type="taxonomic scope" value="Bacteria"/>
</dbReference>
<proteinExistence type="predicted"/>
<name>Q2ILU1_ANADE</name>
<dbReference type="AlphaFoldDB" id="Q2ILU1"/>
<protein>
    <submittedName>
        <fullName evidence="2">Branched-chain amino acid transport</fullName>
    </submittedName>
</protein>
<dbReference type="RefSeq" id="WP_011421902.1">
    <property type="nucleotide sequence ID" value="NC_007760.1"/>
</dbReference>
<dbReference type="STRING" id="290397.Adeh_2850"/>
<organism evidence="2 3">
    <name type="scientific">Anaeromyxobacter dehalogenans (strain 2CP-C)</name>
    <dbReference type="NCBI Taxonomy" id="290397"/>
    <lineage>
        <taxon>Bacteria</taxon>
        <taxon>Pseudomonadati</taxon>
        <taxon>Myxococcota</taxon>
        <taxon>Myxococcia</taxon>
        <taxon>Myxococcales</taxon>
        <taxon>Cystobacterineae</taxon>
        <taxon>Anaeromyxobacteraceae</taxon>
        <taxon>Anaeromyxobacter</taxon>
    </lineage>
</organism>
<gene>
    <name evidence="2" type="ordered locus">Adeh_2850</name>
</gene>
<dbReference type="Proteomes" id="UP000001935">
    <property type="component" value="Chromosome"/>
</dbReference>
<feature type="transmembrane region" description="Helical" evidence="1">
    <location>
        <begin position="75"/>
        <end position="100"/>
    </location>
</feature>
<sequence>MSLWLVIVACGAVTFATRLSFVALEGRRAVPGWFRDLLPFVPVATLTAIVTPALARPGAAGDAAGVPARLAAGAAAAAIAATTRSVPLTLAGGFLVLWLAS</sequence>
<dbReference type="Pfam" id="PF05437">
    <property type="entry name" value="AzlD"/>
    <property type="match status" value="1"/>
</dbReference>
<feature type="transmembrane region" description="Helical" evidence="1">
    <location>
        <begin position="6"/>
        <end position="24"/>
    </location>
</feature>
<keyword evidence="1" id="KW-1133">Transmembrane helix</keyword>
<evidence type="ECO:0000313" key="3">
    <source>
        <dbReference type="Proteomes" id="UP000001935"/>
    </source>
</evidence>
<dbReference type="HOGENOM" id="CLU_157896_1_1_7"/>
<dbReference type="KEGG" id="ade:Adeh_2850"/>
<dbReference type="InterPro" id="IPR008407">
    <property type="entry name" value="Brnchd-chn_aa_trnsp_AzlD"/>
</dbReference>
<dbReference type="OrthoDB" id="8942869at2"/>
<reference evidence="2" key="1">
    <citation type="submission" date="2006-01" db="EMBL/GenBank/DDBJ databases">
        <title>Complete sequence of Anaeromyxobacter dehalogenans 2CP-C.</title>
        <authorList>
            <consortium name="US DOE Joint Genome Institute"/>
            <person name="Copeland A."/>
            <person name="Lucas S."/>
            <person name="Lapidus A."/>
            <person name="Barry K."/>
            <person name="Detter J.C."/>
            <person name="Glavina T."/>
            <person name="Hammon N."/>
            <person name="Israni S."/>
            <person name="Pitluck S."/>
            <person name="Brettin T."/>
            <person name="Bruce D."/>
            <person name="Han C."/>
            <person name="Tapia R."/>
            <person name="Gilna P."/>
            <person name="Kiss H."/>
            <person name="Schmutz J."/>
            <person name="Larimer F."/>
            <person name="Land M."/>
            <person name="Kyrpides N."/>
            <person name="Anderson I."/>
            <person name="Sanford R.A."/>
            <person name="Ritalahti K.M."/>
            <person name="Thomas H.S."/>
            <person name="Kirby J.R."/>
            <person name="Zhulin I.B."/>
            <person name="Loeffler F.E."/>
            <person name="Richardson P."/>
        </authorList>
    </citation>
    <scope>NUCLEOTIDE SEQUENCE</scope>
    <source>
        <strain evidence="2">2CP-C</strain>
    </source>
</reference>